<evidence type="ECO:0000313" key="2">
    <source>
        <dbReference type="Proteomes" id="UP000447434"/>
    </source>
</evidence>
<gene>
    <name evidence="1" type="ORF">Lalb_Chr20g0122771</name>
</gene>
<dbReference type="EMBL" id="WOCE01000020">
    <property type="protein sequence ID" value="KAE9591822.1"/>
    <property type="molecule type" value="Genomic_DNA"/>
</dbReference>
<proteinExistence type="predicted"/>
<keyword evidence="2" id="KW-1185">Reference proteome</keyword>
<protein>
    <submittedName>
        <fullName evidence="1">Uncharacterized protein</fullName>
    </submittedName>
</protein>
<accession>A0A6A4NQS1</accession>
<reference evidence="2" key="1">
    <citation type="journal article" date="2020" name="Nat. Commun.">
        <title>Genome sequence of the cluster root forming white lupin.</title>
        <authorList>
            <person name="Hufnagel B."/>
            <person name="Marques A."/>
            <person name="Soriano A."/>
            <person name="Marques L."/>
            <person name="Divol F."/>
            <person name="Doumas P."/>
            <person name="Sallet E."/>
            <person name="Mancinotti D."/>
            <person name="Carrere S."/>
            <person name="Marande W."/>
            <person name="Arribat S."/>
            <person name="Keller J."/>
            <person name="Huneau C."/>
            <person name="Blein T."/>
            <person name="Aime D."/>
            <person name="Laguerre M."/>
            <person name="Taylor J."/>
            <person name="Schubert V."/>
            <person name="Nelson M."/>
            <person name="Geu-Flores F."/>
            <person name="Crespi M."/>
            <person name="Gallardo-Guerrero K."/>
            <person name="Delaux P.-M."/>
            <person name="Salse J."/>
            <person name="Berges H."/>
            <person name="Guyot R."/>
            <person name="Gouzy J."/>
            <person name="Peret B."/>
        </authorList>
    </citation>
    <scope>NUCLEOTIDE SEQUENCE [LARGE SCALE GENOMIC DNA]</scope>
    <source>
        <strain evidence="2">cv. Amiga</strain>
    </source>
</reference>
<comment type="caution">
    <text evidence="1">The sequence shown here is derived from an EMBL/GenBank/DDBJ whole genome shotgun (WGS) entry which is preliminary data.</text>
</comment>
<dbReference type="Proteomes" id="UP000447434">
    <property type="component" value="Chromosome 20"/>
</dbReference>
<dbReference type="AlphaFoldDB" id="A0A6A4NQS1"/>
<evidence type="ECO:0000313" key="1">
    <source>
        <dbReference type="EMBL" id="KAE9591822.1"/>
    </source>
</evidence>
<dbReference type="OrthoDB" id="1898716at2759"/>
<organism evidence="1 2">
    <name type="scientific">Lupinus albus</name>
    <name type="common">White lupine</name>
    <name type="synonym">Lupinus termis</name>
    <dbReference type="NCBI Taxonomy" id="3870"/>
    <lineage>
        <taxon>Eukaryota</taxon>
        <taxon>Viridiplantae</taxon>
        <taxon>Streptophyta</taxon>
        <taxon>Embryophyta</taxon>
        <taxon>Tracheophyta</taxon>
        <taxon>Spermatophyta</taxon>
        <taxon>Magnoliopsida</taxon>
        <taxon>eudicotyledons</taxon>
        <taxon>Gunneridae</taxon>
        <taxon>Pentapetalae</taxon>
        <taxon>rosids</taxon>
        <taxon>fabids</taxon>
        <taxon>Fabales</taxon>
        <taxon>Fabaceae</taxon>
        <taxon>Papilionoideae</taxon>
        <taxon>50 kb inversion clade</taxon>
        <taxon>genistoids sensu lato</taxon>
        <taxon>core genistoids</taxon>
        <taxon>Genisteae</taxon>
        <taxon>Lupinus</taxon>
    </lineage>
</organism>
<name>A0A6A4NQS1_LUPAL</name>
<sequence length="69" mass="7725">MNLVHKENAELQKKVFEADVNEENVASDSPYTITDGYDLHAPISLQLSQSRPQYSQLPAKAIKLGLQLQ</sequence>